<dbReference type="SUPFAM" id="SSF52922">
    <property type="entry name" value="TK C-terminal domain-like"/>
    <property type="match status" value="1"/>
</dbReference>
<dbReference type="InterPro" id="IPR018970">
    <property type="entry name" value="Xul5P/Fru6P_PKetolase_N"/>
</dbReference>
<dbReference type="Proteomes" id="UP000054302">
    <property type="component" value="Unassembled WGS sequence"/>
</dbReference>
<evidence type="ECO:0000256" key="4">
    <source>
        <dbReference type="ARBA" id="ARBA00023239"/>
    </source>
</evidence>
<evidence type="ECO:0000256" key="3">
    <source>
        <dbReference type="ARBA" id="ARBA00023052"/>
    </source>
</evidence>
<evidence type="ECO:0000259" key="5">
    <source>
        <dbReference type="Pfam" id="PF09363"/>
    </source>
</evidence>
<comment type="similarity">
    <text evidence="2">Belongs to the XFP family.</text>
</comment>
<dbReference type="InterPro" id="IPR019789">
    <property type="entry name" value="Xul5P/Fru6P_PKetolase_ThDP_BS"/>
</dbReference>
<protein>
    <recommendedName>
        <fullName evidence="9">Phosphoketolase</fullName>
    </recommendedName>
</protein>
<dbReference type="OrthoDB" id="2532903at2759"/>
<dbReference type="Pfam" id="PF09363">
    <property type="entry name" value="XFP_C"/>
    <property type="match status" value="1"/>
</dbReference>
<dbReference type="PIRSF" id="PIRSF017245">
    <property type="entry name" value="Phosphoketolase"/>
    <property type="match status" value="1"/>
</dbReference>
<evidence type="ECO:0000259" key="6">
    <source>
        <dbReference type="Pfam" id="PF09364"/>
    </source>
</evidence>
<dbReference type="InterPro" id="IPR029061">
    <property type="entry name" value="THDP-binding"/>
</dbReference>
<evidence type="ECO:0008006" key="9">
    <source>
        <dbReference type="Google" id="ProtNLM"/>
    </source>
</evidence>
<evidence type="ECO:0000256" key="2">
    <source>
        <dbReference type="ARBA" id="ARBA00005623"/>
    </source>
</evidence>
<dbReference type="GeneID" id="27322162"/>
<evidence type="ECO:0000256" key="1">
    <source>
        <dbReference type="ARBA" id="ARBA00001964"/>
    </source>
</evidence>
<evidence type="ECO:0000313" key="8">
    <source>
        <dbReference type="Proteomes" id="UP000054302"/>
    </source>
</evidence>
<dbReference type="GO" id="GO:0016832">
    <property type="term" value="F:aldehyde-lyase activity"/>
    <property type="evidence" value="ECO:0007669"/>
    <property type="project" value="InterPro"/>
</dbReference>
<dbReference type="VEuPathDB" id="FungiDB:PV10_04317"/>
<keyword evidence="8" id="KW-1185">Reference proteome</keyword>
<dbReference type="InterPro" id="IPR005593">
    <property type="entry name" value="Xul5P/Fru6P_PKetolase"/>
</dbReference>
<feature type="domain" description="Xylulose 5-phosphate/Fructose 6-phosphate phosphoketolase C-terminal" evidence="5">
    <location>
        <begin position="599"/>
        <end position="801"/>
    </location>
</feature>
<dbReference type="PROSITE" id="PS60002">
    <property type="entry name" value="PHOSPHOKETOLASE_1"/>
    <property type="match status" value="1"/>
</dbReference>
<dbReference type="InterPro" id="IPR009014">
    <property type="entry name" value="Transketo_C/PFOR_II"/>
</dbReference>
<evidence type="ECO:0000313" key="7">
    <source>
        <dbReference type="EMBL" id="KIV93072.1"/>
    </source>
</evidence>
<comment type="cofactor">
    <cofactor evidence="1">
        <name>thiamine diphosphate</name>
        <dbReference type="ChEBI" id="CHEBI:58937"/>
    </cofactor>
</comment>
<sequence>MPGEVIDRPNPQPAPSNIPDYVSDLLVKLEKPTLANKTNDIIAKYRRAANYIAAAMIFLQDNVLLKRDLKFSDIKPRLLGHWGTCPGLTLVYSHLNILIREHDLDMIYVVGPGHGAPSILANLWLEGSLTKFYPACSQDSAGLATLISGFSTTGGFPSHINAETPGAIHEGGELGYALSVSFGAVMDNPDLIVTCIVGDGEAESGPTATAWHGYKYIDPAESGAVLPIVHVNGFKISERTIYGCMDDKEMAALFTGYGYQPRVVDDLDDIDADLSSSLEWALSEIKRIQSAARSGKPIMKPRWPVLILRTPKGWSGPKKVHGQIVEGSFKAHQVPLAAAKTDPEELKMLQDWLLSYKPEELFKENGDVIDEIKSIIPENPERRLGQNKKCYNVYEGLKPMDWRKLAVKKGSSESSMKQVGKLLDQVVQDNPSTFRIFSPDEFESNKLDAVLNSTGRNFQWDQFSNAQGGRLTETLSEHQCQGWMQGYTLTGRVGLFPSYEAFLGIIHTMMVQYAKFGKMARELTWRKSIGSINYLETSTWTRQEHNGFSHQNPSFIGAVLNLKPDAARVYFPPDANTFLSTMAHCLQSKSYVNLMVGSKQPSAVFLSADEAENHCRAGASVWKFASTDDGLNPDVILVGIGAELTFEVIAAADLLRKKAPALRVRVVNVTDLMILGASSSHPHALSDDAFDALFTSDVPIHFNYHGYANELKGLLFGRPNLNRVTIASYKEEGSTTTPFNMMLLNETSRYHVAIQAVKGAALSNDLVRLHLHELVSELEGEIKKTQRFIVEEKTDPEHLGNVGLFKNDSSSLSEG</sequence>
<dbReference type="AlphaFoldDB" id="A0A0D1ZEF5"/>
<gene>
    <name evidence="7" type="ORF">PV10_04317</name>
</gene>
<dbReference type="SUPFAM" id="SSF52518">
    <property type="entry name" value="Thiamin diphosphate-binding fold (THDP-binding)"/>
    <property type="match status" value="2"/>
</dbReference>
<dbReference type="GO" id="GO:0005975">
    <property type="term" value="P:carbohydrate metabolic process"/>
    <property type="evidence" value="ECO:0007669"/>
    <property type="project" value="InterPro"/>
</dbReference>
<reference evidence="7 8" key="1">
    <citation type="submission" date="2015-01" db="EMBL/GenBank/DDBJ databases">
        <title>The Genome Sequence of Exophiala mesophila CBS40295.</title>
        <authorList>
            <consortium name="The Broad Institute Genomics Platform"/>
            <person name="Cuomo C."/>
            <person name="de Hoog S."/>
            <person name="Gorbushina A."/>
            <person name="Stielow B."/>
            <person name="Teixiera M."/>
            <person name="Abouelleil A."/>
            <person name="Chapman S.B."/>
            <person name="Priest M."/>
            <person name="Young S.K."/>
            <person name="Wortman J."/>
            <person name="Nusbaum C."/>
            <person name="Birren B."/>
        </authorList>
    </citation>
    <scope>NUCLEOTIDE SEQUENCE [LARGE SCALE GENOMIC DNA]</scope>
    <source>
        <strain evidence="7 8">CBS 40295</strain>
    </source>
</reference>
<name>A0A0D1ZEF5_EXOME</name>
<dbReference type="Pfam" id="PF09364">
    <property type="entry name" value="XFP_N"/>
    <property type="match status" value="1"/>
</dbReference>
<dbReference type="PROSITE" id="PS60003">
    <property type="entry name" value="PHOSPHOKETOLASE_2"/>
    <property type="match status" value="1"/>
</dbReference>
<proteinExistence type="inferred from homology"/>
<dbReference type="InterPro" id="IPR019790">
    <property type="entry name" value="Xul5P/Fru6P_PKetolase_CS"/>
</dbReference>
<dbReference type="PANTHER" id="PTHR31273:SF1">
    <property type="entry name" value="PHOSPHOKETOLASE-RELATED"/>
    <property type="match status" value="1"/>
</dbReference>
<organism evidence="7 8">
    <name type="scientific">Exophiala mesophila</name>
    <name type="common">Black yeast-like fungus</name>
    <dbReference type="NCBI Taxonomy" id="212818"/>
    <lineage>
        <taxon>Eukaryota</taxon>
        <taxon>Fungi</taxon>
        <taxon>Dikarya</taxon>
        <taxon>Ascomycota</taxon>
        <taxon>Pezizomycotina</taxon>
        <taxon>Eurotiomycetes</taxon>
        <taxon>Chaetothyriomycetidae</taxon>
        <taxon>Chaetothyriales</taxon>
        <taxon>Herpotrichiellaceae</taxon>
        <taxon>Exophiala</taxon>
    </lineage>
</organism>
<accession>A0A0D1ZEF5</accession>
<keyword evidence="4" id="KW-0456">Lyase</keyword>
<dbReference type="RefSeq" id="XP_016224646.1">
    <property type="nucleotide sequence ID" value="XM_016368858.1"/>
</dbReference>
<dbReference type="InterPro" id="IPR018969">
    <property type="entry name" value="Xul5P/Fru6P_PKetolase_C"/>
</dbReference>
<keyword evidence="3" id="KW-0786">Thiamine pyrophosphate</keyword>
<dbReference type="Gene3D" id="3.40.50.920">
    <property type="match status" value="1"/>
</dbReference>
<dbReference type="OMA" id="GCMDDRE"/>
<dbReference type="Gene3D" id="3.40.50.970">
    <property type="match status" value="2"/>
</dbReference>
<dbReference type="Pfam" id="PF03894">
    <property type="entry name" value="XFP"/>
    <property type="match status" value="1"/>
</dbReference>
<dbReference type="PANTHER" id="PTHR31273">
    <property type="entry name" value="PHOSPHOKETOLASE-RELATED"/>
    <property type="match status" value="1"/>
</dbReference>
<feature type="domain" description="Xylulose 5-phosphate/Fructose 6-phosphate phosphoketolase N-terminal" evidence="6">
    <location>
        <begin position="41"/>
        <end position="393"/>
    </location>
</feature>
<dbReference type="STRING" id="212818.A0A0D1ZEF5"/>
<dbReference type="EMBL" id="KN847522">
    <property type="protein sequence ID" value="KIV93072.1"/>
    <property type="molecule type" value="Genomic_DNA"/>
</dbReference>